<protein>
    <submittedName>
        <fullName evidence="14">Uncharacterized protein</fullName>
    </submittedName>
</protein>
<evidence type="ECO:0000313" key="15">
    <source>
        <dbReference type="Proteomes" id="UP000796880"/>
    </source>
</evidence>
<organism evidence="14 15">
    <name type="scientific">Rhamnella rubrinervis</name>
    <dbReference type="NCBI Taxonomy" id="2594499"/>
    <lineage>
        <taxon>Eukaryota</taxon>
        <taxon>Viridiplantae</taxon>
        <taxon>Streptophyta</taxon>
        <taxon>Embryophyta</taxon>
        <taxon>Tracheophyta</taxon>
        <taxon>Spermatophyta</taxon>
        <taxon>Magnoliopsida</taxon>
        <taxon>eudicotyledons</taxon>
        <taxon>Gunneridae</taxon>
        <taxon>Pentapetalae</taxon>
        <taxon>rosids</taxon>
        <taxon>fabids</taxon>
        <taxon>Rosales</taxon>
        <taxon>Rhamnaceae</taxon>
        <taxon>rhamnoid group</taxon>
        <taxon>Rhamneae</taxon>
        <taxon>Rhamnella</taxon>
    </lineage>
</organism>
<dbReference type="PROSITE" id="PS51882">
    <property type="entry name" value="G_ALPHA"/>
    <property type="match status" value="1"/>
</dbReference>
<dbReference type="PANTHER" id="PTHR36486:SF4">
    <property type="entry name" value="PH DOMAIN-CONTAINING PROTEIN"/>
    <property type="match status" value="1"/>
</dbReference>
<keyword evidence="2 12" id="KW-0479">Metal-binding</keyword>
<dbReference type="GO" id="GO:0007186">
    <property type="term" value="P:G protein-coupled receptor signaling pathway"/>
    <property type="evidence" value="ECO:0007669"/>
    <property type="project" value="InterPro"/>
</dbReference>
<dbReference type="InterPro" id="IPR053057">
    <property type="entry name" value="XLG_GTP-binding"/>
</dbReference>
<evidence type="ECO:0000256" key="2">
    <source>
        <dbReference type="ARBA" id="ARBA00022723"/>
    </source>
</evidence>
<keyword evidence="12" id="KW-0460">Magnesium</keyword>
<reference evidence="14" key="1">
    <citation type="submission" date="2020-03" db="EMBL/GenBank/DDBJ databases">
        <title>A high-quality chromosome-level genome assembly of a woody plant with both climbing and erect habits, Rhamnella rubrinervis.</title>
        <authorList>
            <person name="Lu Z."/>
            <person name="Yang Y."/>
            <person name="Zhu X."/>
            <person name="Sun Y."/>
        </authorList>
    </citation>
    <scope>NUCLEOTIDE SEQUENCE</scope>
    <source>
        <strain evidence="14">BYM</strain>
        <tissue evidence="14">Leaf</tissue>
    </source>
</reference>
<evidence type="ECO:0000256" key="1">
    <source>
        <dbReference type="ARBA" id="ARBA00004123"/>
    </source>
</evidence>
<dbReference type="Gene3D" id="3.40.50.300">
    <property type="entry name" value="P-loop containing nucleotide triphosphate hydrolases"/>
    <property type="match status" value="1"/>
</dbReference>
<evidence type="ECO:0000256" key="3">
    <source>
        <dbReference type="ARBA" id="ARBA00022741"/>
    </source>
</evidence>
<name>A0A8K0E324_9ROSA</name>
<evidence type="ECO:0000256" key="8">
    <source>
        <dbReference type="ARBA" id="ARBA00023224"/>
    </source>
</evidence>
<dbReference type="PRINTS" id="PR00318">
    <property type="entry name" value="GPROTEINA"/>
</dbReference>
<evidence type="ECO:0000256" key="12">
    <source>
        <dbReference type="PIRSR" id="PIRSR601019-2"/>
    </source>
</evidence>
<dbReference type="SUPFAM" id="SSF57903">
    <property type="entry name" value="FYVE/PHD zinc finger"/>
    <property type="match status" value="1"/>
</dbReference>
<dbReference type="InterPro" id="IPR011025">
    <property type="entry name" value="GproteinA_insert"/>
</dbReference>
<comment type="similarity">
    <text evidence="10">Belongs to the G-alpha family. XLG subfamily.</text>
</comment>
<evidence type="ECO:0000256" key="5">
    <source>
        <dbReference type="ARBA" id="ARBA00022833"/>
    </source>
</evidence>
<dbReference type="Gene3D" id="1.10.400.10">
    <property type="entry name" value="GI Alpha 1, domain 2-like"/>
    <property type="match status" value="1"/>
</dbReference>
<dbReference type="GO" id="GO:0005525">
    <property type="term" value="F:GTP binding"/>
    <property type="evidence" value="ECO:0007669"/>
    <property type="project" value="UniProtKB-KW"/>
</dbReference>
<evidence type="ECO:0000256" key="10">
    <source>
        <dbReference type="ARBA" id="ARBA00060880"/>
    </source>
</evidence>
<feature type="binding site" evidence="11">
    <location>
        <begin position="861"/>
        <end position="864"/>
    </location>
    <ligand>
        <name>GTP</name>
        <dbReference type="ChEBI" id="CHEBI:37565"/>
    </ligand>
</feature>
<accession>A0A8K0E324</accession>
<dbReference type="SUPFAM" id="SSF47895">
    <property type="entry name" value="Transducin (alpha subunit), insertion domain"/>
    <property type="match status" value="1"/>
</dbReference>
<dbReference type="FunFam" id="3.40.50.300:FF:001647">
    <property type="entry name" value="Extra-large guanine nucleotide-binding protein 1"/>
    <property type="match status" value="1"/>
</dbReference>
<dbReference type="SMART" id="SM00275">
    <property type="entry name" value="G_alpha"/>
    <property type="match status" value="1"/>
</dbReference>
<evidence type="ECO:0000256" key="11">
    <source>
        <dbReference type="PIRSR" id="PIRSR601019-1"/>
    </source>
</evidence>
<evidence type="ECO:0000256" key="13">
    <source>
        <dbReference type="SAM" id="MobiDB-lite"/>
    </source>
</evidence>
<dbReference type="InterPro" id="IPR027417">
    <property type="entry name" value="P-loop_NTPase"/>
</dbReference>
<dbReference type="FunFam" id="1.10.400.10:FF:000005">
    <property type="entry name" value="Extra-large guanine nucleotide-binding protein 3"/>
    <property type="match status" value="1"/>
</dbReference>
<dbReference type="EMBL" id="VOIH02000008">
    <property type="protein sequence ID" value="KAF3438869.1"/>
    <property type="molecule type" value="Genomic_DNA"/>
</dbReference>
<feature type="binding site" evidence="12">
    <location>
        <position position="584"/>
    </location>
    <ligand>
        <name>Mg(2+)</name>
        <dbReference type="ChEBI" id="CHEBI:18420"/>
    </ligand>
</feature>
<dbReference type="GO" id="GO:0005634">
    <property type="term" value="C:nucleus"/>
    <property type="evidence" value="ECO:0007669"/>
    <property type="project" value="UniProtKB-SubCell"/>
</dbReference>
<dbReference type="AlphaFoldDB" id="A0A8K0E324"/>
<gene>
    <name evidence="14" type="ORF">FNV43_RR17144</name>
</gene>
<evidence type="ECO:0000256" key="9">
    <source>
        <dbReference type="ARBA" id="ARBA00023242"/>
    </source>
</evidence>
<evidence type="ECO:0000256" key="6">
    <source>
        <dbReference type="ARBA" id="ARBA00022837"/>
    </source>
</evidence>
<dbReference type="SUPFAM" id="SSF52540">
    <property type="entry name" value="P-loop containing nucleoside triphosphate hydrolases"/>
    <property type="match status" value="1"/>
</dbReference>
<proteinExistence type="inferred from homology"/>
<dbReference type="GO" id="GO:0008270">
    <property type="term" value="F:zinc ion binding"/>
    <property type="evidence" value="ECO:0007669"/>
    <property type="project" value="UniProtKB-KW"/>
</dbReference>
<dbReference type="Pfam" id="PF00503">
    <property type="entry name" value="G-alpha"/>
    <property type="match status" value="1"/>
</dbReference>
<feature type="binding site" evidence="12">
    <location>
        <position position="755"/>
    </location>
    <ligand>
        <name>Mg(2+)</name>
        <dbReference type="ChEBI" id="CHEBI:18420"/>
    </ligand>
</feature>
<comment type="caution">
    <text evidence="14">The sequence shown here is derived from an EMBL/GenBank/DDBJ whole genome shotgun (WGS) entry which is preliminary data.</text>
</comment>
<keyword evidence="9" id="KW-0539">Nucleus</keyword>
<feature type="region of interest" description="Disordered" evidence="13">
    <location>
        <begin position="205"/>
        <end position="233"/>
    </location>
</feature>
<keyword evidence="7 11" id="KW-0342">GTP-binding</keyword>
<dbReference type="InterPro" id="IPR011011">
    <property type="entry name" value="Znf_FYVE_PHD"/>
</dbReference>
<dbReference type="InterPro" id="IPR001019">
    <property type="entry name" value="Gprotein_alpha_su"/>
</dbReference>
<dbReference type="CDD" id="cd00066">
    <property type="entry name" value="G-alpha"/>
    <property type="match status" value="1"/>
</dbReference>
<evidence type="ECO:0000313" key="14">
    <source>
        <dbReference type="EMBL" id="KAF3438869.1"/>
    </source>
</evidence>
<evidence type="ECO:0000256" key="4">
    <source>
        <dbReference type="ARBA" id="ARBA00022771"/>
    </source>
</evidence>
<keyword evidence="6" id="KW-0106">Calcium</keyword>
<dbReference type="GO" id="GO:0003924">
    <property type="term" value="F:GTPase activity"/>
    <property type="evidence" value="ECO:0007669"/>
    <property type="project" value="InterPro"/>
</dbReference>
<keyword evidence="8" id="KW-0807">Transducer</keyword>
<comment type="subcellular location">
    <subcellularLocation>
        <location evidence="1">Nucleus</location>
    </subcellularLocation>
</comment>
<dbReference type="Proteomes" id="UP000796880">
    <property type="component" value="Unassembled WGS sequence"/>
</dbReference>
<keyword evidence="3 11" id="KW-0547">Nucleotide-binding</keyword>
<dbReference type="GO" id="GO:0031683">
    <property type="term" value="F:G-protein beta/gamma-subunit complex binding"/>
    <property type="evidence" value="ECO:0007669"/>
    <property type="project" value="InterPro"/>
</dbReference>
<keyword evidence="4" id="KW-0863">Zinc-finger</keyword>
<dbReference type="PANTHER" id="PTHR36486">
    <property type="entry name" value="OS01G0977800 PROTEIN"/>
    <property type="match status" value="1"/>
</dbReference>
<sequence>MPPEGPAVSGTNVGVQYSFAMEYNGPPVTYDIPRAVPINVERIPVAAVVAQVPFSDKLSLPVVQPVLAPPSLSKTFSKELKPLGCPKSTVSPTSVMAFDRTHKDAGDCESSKELETELGSGTTISPTSVIAFEEGASENRSVGCSLSGELSSSGALEFSNGRFRSGELSDMADNSSRALRSSSISHDDRSQELLVGAGSSSTIEFSDSFDKSRGSSRAMRASNGGKDSYDDFNDLNQPDWASTESVMSLDYPSSRVSSIKALDCKNATPSCEVKRQQVVMFRDLEDEALEEESGRDEPETLQAKREARPKVKKGSCYRCLKGNRFTEKEICIVCDAKYCSGCVLRAMGSMPEGRKCVSCIGFPIDESKRGNLGKCSRMLKRLLNELEIGQVMQAEKFCEANQLPPEKIFVNGKPLGHEELVSLQTCPNPPKKLKPGNYWYDKVSGLWGKEGQKPSKIISPHLNVGGPIKVDASNGNTQVFINGREITKVELRMLQLAGVQCAGKPHFWVNEDGSYQEEGQKNTKGYIWGKAGTKFVCAVLSLPLPSKSSNLCGEASSSRAVPDYLENRILQKILLVGCDGSGTSTIFKQAKILYKAVPFPEDERESIKLKIQSNVYSYLGILLEGRERFEDESLTEMKKQQSYYGTDSTVNPGDDDVKNLYSIGPRLKSFSDWLLKTMVSGNVEAVFPAATREYAPMVEELWKDAAFQATYKRRSELEMLPSHSTYFLEQVVNVLSVDYEPSDFDILLAEGVTSSNGLSCLDFSFPPSASNDISAADQHDSLLRYQLIRVPARGLGENCKWLEMFEDIGMVIFCVALPDYDHISVDVNGSPTNKMLLAKRFFESIVTHPTFEHMDFLLILNKFDLFEKKIERVPLTQCDWFSDFHPLISRHRSNTNSINSSPTLGQLASHYIAAKFKRLYSSLTEKKLYVSVVKGLEPNSVDASLKYAREILKWYEEKTNFSLSEYFMYSTEASLSSDEHALMEERL</sequence>
<keyword evidence="5" id="KW-0862">Zinc</keyword>
<evidence type="ECO:0000256" key="7">
    <source>
        <dbReference type="ARBA" id="ARBA00023134"/>
    </source>
</evidence>
<dbReference type="OrthoDB" id="5817230at2759"/>
<keyword evidence="15" id="KW-1185">Reference proteome</keyword>